<evidence type="ECO:0000313" key="4">
    <source>
        <dbReference type="Proteomes" id="UP000660262"/>
    </source>
</evidence>
<evidence type="ECO:0000259" key="2">
    <source>
        <dbReference type="Pfam" id="PF04419"/>
    </source>
</evidence>
<keyword evidence="4" id="KW-1185">Reference proteome</keyword>
<gene>
    <name evidence="3" type="ORF">PPROV_001057700</name>
</gene>
<dbReference type="Pfam" id="PF04419">
    <property type="entry name" value="SERF-like_N"/>
    <property type="match status" value="1"/>
</dbReference>
<comment type="caution">
    <text evidence="3">The sequence shown here is derived from an EMBL/GenBank/DDBJ whole genome shotgun (WGS) entry which is preliminary data.</text>
</comment>
<dbReference type="AlphaFoldDB" id="A0A830I196"/>
<dbReference type="EMBL" id="BNJQ01000037">
    <property type="protein sequence ID" value="GHP11850.1"/>
    <property type="molecule type" value="Genomic_DNA"/>
</dbReference>
<feature type="domain" description="Small EDRK-rich factor-like N-terminal" evidence="2">
    <location>
        <begin position="1"/>
        <end position="36"/>
    </location>
</feature>
<feature type="compositionally biased region" description="Basic and acidic residues" evidence="1">
    <location>
        <begin position="64"/>
        <end position="91"/>
    </location>
</feature>
<dbReference type="InterPro" id="IPR007513">
    <property type="entry name" value="SERF-like_N"/>
</dbReference>
<evidence type="ECO:0000313" key="3">
    <source>
        <dbReference type="EMBL" id="GHP11850.1"/>
    </source>
</evidence>
<name>A0A830I196_9CHLO</name>
<feature type="compositionally biased region" description="Basic and acidic residues" evidence="1">
    <location>
        <begin position="1"/>
        <end position="15"/>
    </location>
</feature>
<accession>A0A830I196</accession>
<reference evidence="3" key="1">
    <citation type="submission" date="2020-10" db="EMBL/GenBank/DDBJ databases">
        <title>Unveiling of a novel bifunctional photoreceptor, Dualchrome1, isolated from a cosmopolitan green alga.</title>
        <authorList>
            <person name="Suzuki S."/>
            <person name="Kawachi M."/>
        </authorList>
    </citation>
    <scope>NUCLEOTIDE SEQUENCE</scope>
    <source>
        <strain evidence="3">NIES 2893</strain>
    </source>
</reference>
<protein>
    <recommendedName>
        <fullName evidence="2">Small EDRK-rich factor-like N-terminal domain-containing protein</fullName>
    </recommendedName>
</protein>
<proteinExistence type="predicted"/>
<dbReference type="OrthoDB" id="18018at2759"/>
<feature type="compositionally biased region" description="Polar residues" evidence="1">
    <location>
        <begin position="17"/>
        <end position="31"/>
    </location>
</feature>
<evidence type="ECO:0000256" key="1">
    <source>
        <dbReference type="SAM" id="MobiDB-lite"/>
    </source>
</evidence>
<dbReference type="Proteomes" id="UP000660262">
    <property type="component" value="Unassembled WGS sequence"/>
</dbReference>
<feature type="region of interest" description="Disordered" evidence="1">
    <location>
        <begin position="1"/>
        <end position="97"/>
    </location>
</feature>
<sequence length="97" mass="10548">MARGNMRDKAREANLKKQASVNGGRQDNLTPAQRAEKDKAAMLAKKAAKDAQKAAGGGSSNAVDPEKEALKQKALEKKRIEADKKMGDKKYLPQKVK</sequence>
<organism evidence="3 4">
    <name type="scientific">Pycnococcus provasolii</name>
    <dbReference type="NCBI Taxonomy" id="41880"/>
    <lineage>
        <taxon>Eukaryota</taxon>
        <taxon>Viridiplantae</taxon>
        <taxon>Chlorophyta</taxon>
        <taxon>Pseudoscourfieldiophyceae</taxon>
        <taxon>Pseudoscourfieldiales</taxon>
        <taxon>Pycnococcaceae</taxon>
        <taxon>Pycnococcus</taxon>
    </lineage>
</organism>